<name>A0A6C0CHA7_9ZZZZ</name>
<protein>
    <submittedName>
        <fullName evidence="1">Uncharacterized protein</fullName>
    </submittedName>
</protein>
<accession>A0A6C0CHA7</accession>
<evidence type="ECO:0000313" key="1">
    <source>
        <dbReference type="EMBL" id="QHT02935.1"/>
    </source>
</evidence>
<reference evidence="1" key="1">
    <citation type="journal article" date="2020" name="Nature">
        <title>Giant virus diversity and host interactions through global metagenomics.</title>
        <authorList>
            <person name="Schulz F."/>
            <person name="Roux S."/>
            <person name="Paez-Espino D."/>
            <person name="Jungbluth S."/>
            <person name="Walsh D.A."/>
            <person name="Denef V.J."/>
            <person name="McMahon K.D."/>
            <person name="Konstantinidis K.T."/>
            <person name="Eloe-Fadrosh E.A."/>
            <person name="Kyrpides N.C."/>
            <person name="Woyke T."/>
        </authorList>
    </citation>
    <scope>NUCLEOTIDE SEQUENCE</scope>
    <source>
        <strain evidence="1">GVMAG-M-3300020727-4</strain>
    </source>
</reference>
<proteinExistence type="predicted"/>
<sequence>MQSIAEFIVNNIDIDTEELLQHSVMQNGIEMDMELIEMRNELFKVIDRSEITDLTLYPENLGFQRKKVITFKWKGKKCEIGEHFCTQRDYFWVKISPVI</sequence>
<organism evidence="1">
    <name type="scientific">viral metagenome</name>
    <dbReference type="NCBI Taxonomy" id="1070528"/>
    <lineage>
        <taxon>unclassified sequences</taxon>
        <taxon>metagenomes</taxon>
        <taxon>organismal metagenomes</taxon>
    </lineage>
</organism>
<dbReference type="EMBL" id="MN739403">
    <property type="protein sequence ID" value="QHT02935.1"/>
    <property type="molecule type" value="Genomic_DNA"/>
</dbReference>
<dbReference type="AlphaFoldDB" id="A0A6C0CHA7"/>